<dbReference type="SMART" id="SM00487">
    <property type="entry name" value="DEXDc"/>
    <property type="match status" value="1"/>
</dbReference>
<dbReference type="Gene3D" id="3.40.50.10810">
    <property type="entry name" value="Tandem AAA-ATPase domain"/>
    <property type="match status" value="1"/>
</dbReference>
<feature type="domain" description="Helicase ATP-binding" evidence="4">
    <location>
        <begin position="211"/>
        <end position="385"/>
    </location>
</feature>
<keyword evidence="6" id="KW-1185">Reference proteome</keyword>
<dbReference type="AlphaFoldDB" id="A0A9Q3PYV3"/>
<protein>
    <recommendedName>
        <fullName evidence="4">Helicase ATP-binding domain-containing protein</fullName>
    </recommendedName>
</protein>
<organism evidence="5 6">
    <name type="scientific">Austropuccinia psidii MF-1</name>
    <dbReference type="NCBI Taxonomy" id="1389203"/>
    <lineage>
        <taxon>Eukaryota</taxon>
        <taxon>Fungi</taxon>
        <taxon>Dikarya</taxon>
        <taxon>Basidiomycota</taxon>
        <taxon>Pucciniomycotina</taxon>
        <taxon>Pucciniomycetes</taxon>
        <taxon>Pucciniales</taxon>
        <taxon>Sphaerophragmiaceae</taxon>
        <taxon>Austropuccinia</taxon>
    </lineage>
</organism>
<evidence type="ECO:0000259" key="4">
    <source>
        <dbReference type="PROSITE" id="PS51192"/>
    </source>
</evidence>
<accession>A0A9Q3PYV3</accession>
<evidence type="ECO:0000256" key="1">
    <source>
        <dbReference type="ARBA" id="ARBA00022741"/>
    </source>
</evidence>
<feature type="non-terminal residue" evidence="5">
    <location>
        <position position="1"/>
    </location>
</feature>
<dbReference type="GO" id="GO:0005634">
    <property type="term" value="C:nucleus"/>
    <property type="evidence" value="ECO:0007669"/>
    <property type="project" value="TreeGrafter"/>
</dbReference>
<dbReference type="GO" id="GO:0008094">
    <property type="term" value="F:ATP-dependent activity, acting on DNA"/>
    <property type="evidence" value="ECO:0007669"/>
    <property type="project" value="TreeGrafter"/>
</dbReference>
<dbReference type="GO" id="GO:0005524">
    <property type="term" value="F:ATP binding"/>
    <property type="evidence" value="ECO:0007669"/>
    <property type="project" value="UniProtKB-KW"/>
</dbReference>
<sequence length="465" mass="52398">DITLNPDNSHLASWIILWHNQHNIFIYLPNHQRAIGSLPGTLSKTLIPFPWAPQAFMHCGPGGAWIENCQSNPTQILFFEGLFMTDANDPSSSQKPNLAFMFFTWYPNILFIIESFQTQDFKLKMPKEYDCNTHTKTDTITQWIRPPHDDPTPFHYSNPLLPHQKTGLAFLWDQEIPNGQSARNLWATSPPGSTFNARHIITNKVISSFECLSTNTPLGGLLADDMGLGKTIQAIALIGTSKEQLIANPHCSMPTMIICPPRLITNWQSEISKHAQAGALHAKIYHGPTGHSLSKAEILKYDIIITSYNTITQESKQTNTSTSFIFKINWHCIILDEAHYILSQYTGTHHAINRLLSSCKICLTGTPIHNTIYDLLVIISFITQPQSSDKDNWSPFILSSLPKGSNDILHLALQHLSLRCTKTTHLKSLPTISHHYEMLALNPTMQQEYSTLYKEFLSSKSKEPG</sequence>
<reference evidence="5" key="1">
    <citation type="submission" date="2021-03" db="EMBL/GenBank/DDBJ databases">
        <title>Draft genome sequence of rust myrtle Austropuccinia psidii MF-1, a brazilian biotype.</title>
        <authorList>
            <person name="Quecine M.C."/>
            <person name="Pachon D.M.R."/>
            <person name="Bonatelli M.L."/>
            <person name="Correr F.H."/>
            <person name="Franceschini L.M."/>
            <person name="Leite T.F."/>
            <person name="Margarido G.R.A."/>
            <person name="Almeida C.A."/>
            <person name="Ferrarezi J.A."/>
            <person name="Labate C.A."/>
        </authorList>
    </citation>
    <scope>NUCLEOTIDE SEQUENCE</scope>
    <source>
        <strain evidence="5">MF-1</strain>
    </source>
</reference>
<dbReference type="SUPFAM" id="SSF52540">
    <property type="entry name" value="P-loop containing nucleoside triphosphate hydrolases"/>
    <property type="match status" value="1"/>
</dbReference>
<dbReference type="InterPro" id="IPR050628">
    <property type="entry name" value="SNF2_RAD54_helicase_TF"/>
</dbReference>
<keyword evidence="1" id="KW-0547">Nucleotide-binding</keyword>
<dbReference type="InterPro" id="IPR027417">
    <property type="entry name" value="P-loop_NTPase"/>
</dbReference>
<proteinExistence type="predicted"/>
<dbReference type="GO" id="GO:0016787">
    <property type="term" value="F:hydrolase activity"/>
    <property type="evidence" value="ECO:0007669"/>
    <property type="project" value="UniProtKB-KW"/>
</dbReference>
<evidence type="ECO:0000313" key="5">
    <source>
        <dbReference type="EMBL" id="MBW0579198.1"/>
    </source>
</evidence>
<dbReference type="EMBL" id="AVOT02104515">
    <property type="protein sequence ID" value="MBW0579198.1"/>
    <property type="molecule type" value="Genomic_DNA"/>
</dbReference>
<dbReference type="InterPro" id="IPR038718">
    <property type="entry name" value="SNF2-like_sf"/>
</dbReference>
<dbReference type="OrthoDB" id="2505291at2759"/>
<dbReference type="Proteomes" id="UP000765509">
    <property type="component" value="Unassembled WGS sequence"/>
</dbReference>
<dbReference type="PANTHER" id="PTHR45626">
    <property type="entry name" value="TRANSCRIPTION TERMINATION FACTOR 2-RELATED"/>
    <property type="match status" value="1"/>
</dbReference>
<dbReference type="PROSITE" id="PS51192">
    <property type="entry name" value="HELICASE_ATP_BIND_1"/>
    <property type="match status" value="1"/>
</dbReference>
<keyword evidence="3" id="KW-0067">ATP-binding</keyword>
<dbReference type="PANTHER" id="PTHR45626:SF22">
    <property type="entry name" value="DNA REPAIR PROTEIN RAD5"/>
    <property type="match status" value="1"/>
</dbReference>
<dbReference type="InterPro" id="IPR014001">
    <property type="entry name" value="Helicase_ATP-bd"/>
</dbReference>
<dbReference type="GO" id="GO:0006281">
    <property type="term" value="P:DNA repair"/>
    <property type="evidence" value="ECO:0007669"/>
    <property type="project" value="TreeGrafter"/>
</dbReference>
<dbReference type="InterPro" id="IPR000330">
    <property type="entry name" value="SNF2_N"/>
</dbReference>
<dbReference type="CDD" id="cd18008">
    <property type="entry name" value="DEXDc_SHPRH-like"/>
    <property type="match status" value="1"/>
</dbReference>
<dbReference type="Pfam" id="PF00176">
    <property type="entry name" value="SNF2-rel_dom"/>
    <property type="match status" value="1"/>
</dbReference>
<evidence type="ECO:0000313" key="6">
    <source>
        <dbReference type="Proteomes" id="UP000765509"/>
    </source>
</evidence>
<name>A0A9Q3PYV3_9BASI</name>
<evidence type="ECO:0000256" key="2">
    <source>
        <dbReference type="ARBA" id="ARBA00022801"/>
    </source>
</evidence>
<evidence type="ECO:0000256" key="3">
    <source>
        <dbReference type="ARBA" id="ARBA00022840"/>
    </source>
</evidence>
<comment type="caution">
    <text evidence="5">The sequence shown here is derived from an EMBL/GenBank/DDBJ whole genome shotgun (WGS) entry which is preliminary data.</text>
</comment>
<keyword evidence="2" id="KW-0378">Hydrolase</keyword>
<gene>
    <name evidence="5" type="ORF">O181_118913</name>
</gene>